<comment type="similarity">
    <text evidence="3">Belongs to the peptidase M24 family.</text>
</comment>
<dbReference type="Proteomes" id="UP000005666">
    <property type="component" value="Chromosome 2"/>
</dbReference>
<dbReference type="OrthoDB" id="5876363at2759"/>
<evidence type="ECO:0000256" key="13">
    <source>
        <dbReference type="SAM" id="MobiDB-lite"/>
    </source>
</evidence>
<evidence type="ECO:0000256" key="2">
    <source>
        <dbReference type="ARBA" id="ARBA00004496"/>
    </source>
</evidence>
<sequence length="589" mass="64767">MALAISHEDTQILLKDKNVIQESVLDKYRTAGQVVQTALKYITGLINDSYHYKKSKVLSISELCLLTDSFILNCLSQFYTNKVNEKGIAFPTSIDVNQISNGWSPEIEDSENLKHWNRNLKDTELQSTVTGLLNEGDVVKITLGVHIDGYTSQVSHTMIIYPVDETNTKPTGPLLGGKADAVAAAHIAVETVNSLLNCALTPEKLPPTLGSSAQSINGQLLRSVVDTIARSYNCCVVPGSRIRRVRRFLAGQNEGIVAERDFKGVVWAESHQEAELVSQSDSVKDLSIIERGHSELTNASAIPTDQFVVQAGEAYLVDIKMASLEKCPKRGLVTLETIDKFTGKTDNVNSLIARPTIFVRDYAHTHILKLKTSKQLLSKIDKQGVYPLKLSNLSKLALSKDITPDELNELKRELRSSRLGMNEIVNNFLCIEAPIQAAKWVPWDHILKVTNPNGNLSYDATASLTLPGHELPLPKLGVSALKLRQLMTSSKEALSIPVARESNTILLCTDDVSSGEGPELLKLTGGSKTCPPSWVHSKYELDPQDSIVQGIFQLASLSKDKRFGLSSRETQPMKNLHNNTKSASDSMQM</sequence>
<dbReference type="InterPro" id="IPR036388">
    <property type="entry name" value="WH-like_DNA-bd_sf"/>
</dbReference>
<keyword evidence="6" id="KW-0479">Metal-binding</keyword>
<evidence type="ECO:0000313" key="15">
    <source>
        <dbReference type="Proteomes" id="UP000005666"/>
    </source>
</evidence>
<organism evidence="14 15">
    <name type="scientific">Tetrapisispora phaffii (strain ATCC 24235 / CBS 4417 / NBRC 1672 / NRRL Y-8282 / UCD 70-5)</name>
    <name type="common">Yeast</name>
    <name type="synonym">Fabospora phaffii</name>
    <dbReference type="NCBI Taxonomy" id="1071381"/>
    <lineage>
        <taxon>Eukaryota</taxon>
        <taxon>Fungi</taxon>
        <taxon>Dikarya</taxon>
        <taxon>Ascomycota</taxon>
        <taxon>Saccharomycotina</taxon>
        <taxon>Saccharomycetes</taxon>
        <taxon>Saccharomycetales</taxon>
        <taxon>Saccharomycetaceae</taxon>
        <taxon>Tetrapisispora</taxon>
    </lineage>
</organism>
<dbReference type="PANTHER" id="PTHR10804">
    <property type="entry name" value="PROTEASE FAMILY M24 METHIONYL AMINOPEPTIDASE, AMINOPEPTIDASE P"/>
    <property type="match status" value="1"/>
</dbReference>
<protein>
    <recommendedName>
        <fullName evidence="10">Probable metalloprotease ARX1</fullName>
    </recommendedName>
    <alternativeName>
        <fullName evidence="11">Associated with ribosomal export complex protein 1</fullName>
    </alternativeName>
</protein>
<dbReference type="Gene3D" id="3.90.230.10">
    <property type="entry name" value="Creatinase/methionine aminopeptidase superfamily"/>
    <property type="match status" value="1"/>
</dbReference>
<dbReference type="PANTHER" id="PTHR10804:SF102">
    <property type="entry name" value="METALLOPROTEASE ARX1-RELATED"/>
    <property type="match status" value="1"/>
</dbReference>
<evidence type="ECO:0000313" key="14">
    <source>
        <dbReference type="EMBL" id="CCE62002.1"/>
    </source>
</evidence>
<evidence type="ECO:0000256" key="6">
    <source>
        <dbReference type="ARBA" id="ARBA00022723"/>
    </source>
</evidence>
<keyword evidence="7" id="KW-0378">Hydrolase</keyword>
<gene>
    <name evidence="14" type="primary">TPHA0B03300</name>
    <name evidence="14" type="ordered locus">TPHA_0B03300</name>
</gene>
<evidence type="ECO:0000256" key="11">
    <source>
        <dbReference type="ARBA" id="ARBA00033475"/>
    </source>
</evidence>
<dbReference type="STRING" id="1071381.G8BPS1"/>
<dbReference type="Gene3D" id="1.10.10.10">
    <property type="entry name" value="Winged helix-like DNA-binding domain superfamily/Winged helix DNA-binding domain"/>
    <property type="match status" value="1"/>
</dbReference>
<dbReference type="KEGG" id="tpf:TPHA_0B03300"/>
<keyword evidence="15" id="KW-1185">Reference proteome</keyword>
<keyword evidence="5" id="KW-0645">Protease</keyword>
<dbReference type="RefSeq" id="XP_003684436.1">
    <property type="nucleotide sequence ID" value="XM_003684388.1"/>
</dbReference>
<evidence type="ECO:0000256" key="5">
    <source>
        <dbReference type="ARBA" id="ARBA00022670"/>
    </source>
</evidence>
<proteinExistence type="inferred from homology"/>
<comment type="function">
    <text evidence="12">Probable metalloprotease involved in proper assembly of pre-ribosomal particles during the biogenesis of the 60S ribosomal subunit. Accompanies the pre-60S particles to the cytoplasm.</text>
</comment>
<dbReference type="GO" id="GO:0005730">
    <property type="term" value="C:nucleolus"/>
    <property type="evidence" value="ECO:0007669"/>
    <property type="project" value="EnsemblFungi"/>
</dbReference>
<dbReference type="GO" id="GO:0000055">
    <property type="term" value="P:ribosomal large subunit export from nucleus"/>
    <property type="evidence" value="ECO:0007669"/>
    <property type="project" value="EnsemblFungi"/>
</dbReference>
<dbReference type="GO" id="GO:0046872">
    <property type="term" value="F:metal ion binding"/>
    <property type="evidence" value="ECO:0007669"/>
    <property type="project" value="UniProtKB-KW"/>
</dbReference>
<keyword evidence="9" id="KW-0539">Nucleus</keyword>
<evidence type="ECO:0000256" key="1">
    <source>
        <dbReference type="ARBA" id="ARBA00004123"/>
    </source>
</evidence>
<evidence type="ECO:0000256" key="8">
    <source>
        <dbReference type="ARBA" id="ARBA00023049"/>
    </source>
</evidence>
<evidence type="ECO:0000256" key="9">
    <source>
        <dbReference type="ARBA" id="ARBA00023242"/>
    </source>
</evidence>
<dbReference type="GO" id="GO:0005737">
    <property type="term" value="C:cytoplasm"/>
    <property type="evidence" value="ECO:0007669"/>
    <property type="project" value="UniProtKB-SubCell"/>
</dbReference>
<feature type="compositionally biased region" description="Polar residues" evidence="13">
    <location>
        <begin position="567"/>
        <end position="589"/>
    </location>
</feature>
<dbReference type="SUPFAM" id="SSF55920">
    <property type="entry name" value="Creatinase/aminopeptidase"/>
    <property type="match status" value="1"/>
</dbReference>
<dbReference type="GO" id="GO:0030687">
    <property type="term" value="C:preribosome, large subunit precursor"/>
    <property type="evidence" value="ECO:0007669"/>
    <property type="project" value="EnsemblFungi"/>
</dbReference>
<dbReference type="GO" id="GO:0006508">
    <property type="term" value="P:proteolysis"/>
    <property type="evidence" value="ECO:0007669"/>
    <property type="project" value="UniProtKB-KW"/>
</dbReference>
<evidence type="ECO:0000256" key="4">
    <source>
        <dbReference type="ARBA" id="ARBA00022490"/>
    </source>
</evidence>
<evidence type="ECO:0000256" key="12">
    <source>
        <dbReference type="ARBA" id="ARBA00034680"/>
    </source>
</evidence>
<keyword evidence="4" id="KW-0963">Cytoplasm</keyword>
<dbReference type="InterPro" id="IPR036005">
    <property type="entry name" value="Creatinase/aminopeptidase-like"/>
</dbReference>
<dbReference type="EMBL" id="HE612857">
    <property type="protein sequence ID" value="CCE62002.1"/>
    <property type="molecule type" value="Genomic_DNA"/>
</dbReference>
<evidence type="ECO:0000256" key="7">
    <source>
        <dbReference type="ARBA" id="ARBA00022801"/>
    </source>
</evidence>
<dbReference type="GO" id="GO:0008237">
    <property type="term" value="F:metallopeptidase activity"/>
    <property type="evidence" value="ECO:0007669"/>
    <property type="project" value="UniProtKB-KW"/>
</dbReference>
<dbReference type="OMA" id="KPSWVHS"/>
<dbReference type="AlphaFoldDB" id="G8BPS1"/>
<comment type="subcellular location">
    <subcellularLocation>
        <location evidence="2">Cytoplasm</location>
    </subcellularLocation>
    <subcellularLocation>
        <location evidence="1">Nucleus</location>
    </subcellularLocation>
</comment>
<evidence type="ECO:0000256" key="3">
    <source>
        <dbReference type="ARBA" id="ARBA00007319"/>
    </source>
</evidence>
<evidence type="ECO:0000256" key="10">
    <source>
        <dbReference type="ARBA" id="ARBA00026155"/>
    </source>
</evidence>
<dbReference type="InterPro" id="IPR047113">
    <property type="entry name" value="PA2G4/ARX1"/>
</dbReference>
<dbReference type="GeneID" id="11534714"/>
<dbReference type="eggNOG" id="KOG2776">
    <property type="taxonomic scope" value="Eukaryota"/>
</dbReference>
<dbReference type="FunFam" id="3.90.230.10:FF:000024">
    <property type="entry name" value="Probable metalloprotease ARX1"/>
    <property type="match status" value="1"/>
</dbReference>
<keyword evidence="8" id="KW-0482">Metalloprotease</keyword>
<name>G8BPS1_TETPH</name>
<reference evidence="14 15" key="1">
    <citation type="journal article" date="2011" name="Proc. Natl. Acad. Sci. U.S.A.">
        <title>Evolutionary erosion of yeast sex chromosomes by mating-type switching accidents.</title>
        <authorList>
            <person name="Gordon J.L."/>
            <person name="Armisen D."/>
            <person name="Proux-Wera E."/>
            <person name="Oheigeartaigh S.S."/>
            <person name="Byrne K.P."/>
            <person name="Wolfe K.H."/>
        </authorList>
    </citation>
    <scope>NUCLEOTIDE SEQUENCE [LARGE SCALE GENOMIC DNA]</scope>
    <source>
        <strain evidence="15">ATCC 24235 / CBS 4417 / NBRC 1672 / NRRL Y-8282 / UCD 70-5</strain>
    </source>
</reference>
<dbReference type="GO" id="GO:0005654">
    <property type="term" value="C:nucleoplasm"/>
    <property type="evidence" value="ECO:0007669"/>
    <property type="project" value="EnsemblFungi"/>
</dbReference>
<feature type="region of interest" description="Disordered" evidence="13">
    <location>
        <begin position="565"/>
        <end position="589"/>
    </location>
</feature>
<accession>G8BPS1</accession>
<dbReference type="HOGENOM" id="CLU_477525_0_0_1"/>